<dbReference type="Proteomes" id="UP000319801">
    <property type="component" value="Unassembled WGS sequence"/>
</dbReference>
<proteinExistence type="predicted"/>
<feature type="compositionally biased region" description="Basic and acidic residues" evidence="2">
    <location>
        <begin position="153"/>
        <end position="174"/>
    </location>
</feature>
<name>A0A556VXJ3_BAGYA</name>
<feature type="coiled-coil region" evidence="1">
    <location>
        <begin position="52"/>
        <end position="117"/>
    </location>
</feature>
<dbReference type="EMBL" id="VCAZ01000498">
    <property type="protein sequence ID" value="TVD52364.1"/>
    <property type="molecule type" value="Genomic_DNA"/>
</dbReference>
<keyword evidence="4" id="KW-1185">Reference proteome</keyword>
<keyword evidence="1" id="KW-0175">Coiled coil</keyword>
<evidence type="ECO:0000256" key="1">
    <source>
        <dbReference type="SAM" id="Coils"/>
    </source>
</evidence>
<protein>
    <submittedName>
        <fullName evidence="3">Laminin subunit beta-3</fullName>
    </submittedName>
</protein>
<organism evidence="3 4">
    <name type="scientific">Bagarius yarrelli</name>
    <name type="common">Goonch</name>
    <name type="synonym">Bagrus yarrelli</name>
    <dbReference type="NCBI Taxonomy" id="175774"/>
    <lineage>
        <taxon>Eukaryota</taxon>
        <taxon>Metazoa</taxon>
        <taxon>Chordata</taxon>
        <taxon>Craniata</taxon>
        <taxon>Vertebrata</taxon>
        <taxon>Euteleostomi</taxon>
        <taxon>Actinopterygii</taxon>
        <taxon>Neopterygii</taxon>
        <taxon>Teleostei</taxon>
        <taxon>Ostariophysi</taxon>
        <taxon>Siluriformes</taxon>
        <taxon>Sisoridae</taxon>
        <taxon>Sisorinae</taxon>
        <taxon>Bagarius</taxon>
    </lineage>
</organism>
<dbReference type="OrthoDB" id="8545473at2759"/>
<gene>
    <name evidence="3" type="ORF">Baya_17159</name>
</gene>
<accession>A0A556VXJ3</accession>
<comment type="caution">
    <text evidence="3">The sequence shown here is derived from an EMBL/GenBank/DDBJ whole genome shotgun (WGS) entry which is preliminary data.</text>
</comment>
<feature type="region of interest" description="Disordered" evidence="2">
    <location>
        <begin position="148"/>
        <end position="174"/>
    </location>
</feature>
<sequence length="174" mass="19331">MKRTRDDIDEGLKDIKDVVRKLKDFLSVDALKKKLKEIQEVAGSLPDTSMVLKTASSQLQEAQQLLQNAEKARDTALELQNITDGVLESLDDGENALDGMKEKLQHHLNNINRVKNNIQSVDEVLLPVEVLLNKGLEVVDTLRRPLLETPEGNFHRGSEQAENNAEKEAKGGAA</sequence>
<evidence type="ECO:0000313" key="3">
    <source>
        <dbReference type="EMBL" id="TVD52364.1"/>
    </source>
</evidence>
<dbReference type="AlphaFoldDB" id="A0A556VXJ3"/>
<evidence type="ECO:0000313" key="4">
    <source>
        <dbReference type="Proteomes" id="UP000319801"/>
    </source>
</evidence>
<evidence type="ECO:0000256" key="2">
    <source>
        <dbReference type="SAM" id="MobiDB-lite"/>
    </source>
</evidence>
<reference evidence="3 4" key="1">
    <citation type="journal article" date="2019" name="Genome Biol. Evol.">
        <title>Whole-Genome Sequencing of the Giant Devil Catfish, Bagarius yarrelli.</title>
        <authorList>
            <person name="Jiang W."/>
            <person name="Lv Y."/>
            <person name="Cheng L."/>
            <person name="Yang K."/>
            <person name="Chao B."/>
            <person name="Wang X."/>
            <person name="Li Y."/>
            <person name="Pan X."/>
            <person name="You X."/>
            <person name="Zhang Y."/>
            <person name="Yang J."/>
            <person name="Li J."/>
            <person name="Zhang X."/>
            <person name="Liu S."/>
            <person name="Sun C."/>
            <person name="Yang J."/>
            <person name="Shi Q."/>
        </authorList>
    </citation>
    <scope>NUCLEOTIDE SEQUENCE [LARGE SCALE GENOMIC DNA]</scope>
    <source>
        <strain evidence="3">JWS20170419001</strain>
        <tissue evidence="3">Muscle</tissue>
    </source>
</reference>